<dbReference type="Pfam" id="PF02615">
    <property type="entry name" value="Ldh_2"/>
    <property type="match status" value="1"/>
</dbReference>
<dbReference type="EMBL" id="NPEU01000078">
    <property type="protein sequence ID" value="RAI39390.1"/>
    <property type="molecule type" value="Genomic_DNA"/>
</dbReference>
<proteinExistence type="inferred from homology"/>
<dbReference type="GO" id="GO:0016491">
    <property type="term" value="F:oxidoreductase activity"/>
    <property type="evidence" value="ECO:0007669"/>
    <property type="project" value="UniProtKB-KW"/>
</dbReference>
<sequence>MTSDGTVEFEADGLIARVAALFADAGLSAAAAERVATTLVDAERDGIGSHGVAMAEMYLERLRRGSVSTRETAEVVSDRGIAVVLDAGHALGHLTAPQAMRIAVDKAKALGAGIVAVRHAFHFGVARHYAAIAAEAGCIGFVMCNTRPLMPAPGGAARAVGNNPLAIAVPVEGEPPLALDMAMSEAAMGKIRLAEKSGRAIPPSWAVRADGAPTTDPAEAIAGMLLPAAGPKGFGLAFMIDLMCGLLSGGASGDAVRPLYGDLGEPYDCAHLFVAIDIGHFGDADAFRRAAAAAGARIRGAPRASGVERLYTPGEIEWERRRVGGSRIRIPASVAATLDRLTDEMNAGRRADSGRAIA</sequence>
<dbReference type="Gene3D" id="3.30.1370.60">
    <property type="entry name" value="Hypothetical oxidoreductase yiak, domain 2"/>
    <property type="match status" value="1"/>
</dbReference>
<dbReference type="OrthoDB" id="9811519at2"/>
<dbReference type="InterPro" id="IPR036111">
    <property type="entry name" value="Mal/L-sulfo/L-lacto_DH-like_sf"/>
</dbReference>
<name>A0A327KKN7_9BRAD</name>
<comment type="caution">
    <text evidence="3">The sequence shown here is derived from an EMBL/GenBank/DDBJ whole genome shotgun (WGS) entry which is preliminary data.</text>
</comment>
<organism evidence="3 4">
    <name type="scientific">Rhodoplanes elegans</name>
    <dbReference type="NCBI Taxonomy" id="29408"/>
    <lineage>
        <taxon>Bacteria</taxon>
        <taxon>Pseudomonadati</taxon>
        <taxon>Pseudomonadota</taxon>
        <taxon>Alphaproteobacteria</taxon>
        <taxon>Hyphomicrobiales</taxon>
        <taxon>Nitrobacteraceae</taxon>
        <taxon>Rhodoplanes</taxon>
    </lineage>
</organism>
<dbReference type="Proteomes" id="UP000248863">
    <property type="component" value="Unassembled WGS sequence"/>
</dbReference>
<evidence type="ECO:0000313" key="3">
    <source>
        <dbReference type="EMBL" id="RAI39390.1"/>
    </source>
</evidence>
<comment type="similarity">
    <text evidence="1">Belongs to the LDH2/MDH2 oxidoreductase family.</text>
</comment>
<dbReference type="Gene3D" id="1.10.1530.10">
    <property type="match status" value="1"/>
</dbReference>
<keyword evidence="4" id="KW-1185">Reference proteome</keyword>
<evidence type="ECO:0000256" key="1">
    <source>
        <dbReference type="ARBA" id="ARBA00006056"/>
    </source>
</evidence>
<gene>
    <name evidence="3" type="ORF">CH338_09595</name>
</gene>
<dbReference type="PANTHER" id="PTHR11091">
    <property type="entry name" value="OXIDOREDUCTASE-RELATED"/>
    <property type="match status" value="1"/>
</dbReference>
<accession>A0A327KKN7</accession>
<dbReference type="AlphaFoldDB" id="A0A327KKN7"/>
<dbReference type="SUPFAM" id="SSF89733">
    <property type="entry name" value="L-sulfolactate dehydrogenase-like"/>
    <property type="match status" value="1"/>
</dbReference>
<dbReference type="PANTHER" id="PTHR11091:SF0">
    <property type="entry name" value="MALATE DEHYDROGENASE"/>
    <property type="match status" value="1"/>
</dbReference>
<evidence type="ECO:0000313" key="4">
    <source>
        <dbReference type="Proteomes" id="UP000248863"/>
    </source>
</evidence>
<evidence type="ECO:0000256" key="2">
    <source>
        <dbReference type="ARBA" id="ARBA00023002"/>
    </source>
</evidence>
<dbReference type="InterPro" id="IPR043144">
    <property type="entry name" value="Mal/L-sulf/L-lact_DH-like_ah"/>
</dbReference>
<protein>
    <submittedName>
        <fullName evidence="3">Lactate dehydrogenase</fullName>
    </submittedName>
</protein>
<dbReference type="InterPro" id="IPR003767">
    <property type="entry name" value="Malate/L-lactate_DH-like"/>
</dbReference>
<reference evidence="3 4" key="1">
    <citation type="submission" date="2017-07" db="EMBL/GenBank/DDBJ databases">
        <title>Draft Genome Sequences of Select Purple Nonsulfur Bacteria.</title>
        <authorList>
            <person name="Lasarre B."/>
            <person name="Mckinlay J.B."/>
        </authorList>
    </citation>
    <scope>NUCLEOTIDE SEQUENCE [LARGE SCALE GENOMIC DNA]</scope>
    <source>
        <strain evidence="3 4">DSM 11907</strain>
    </source>
</reference>
<dbReference type="InterPro" id="IPR043143">
    <property type="entry name" value="Mal/L-sulf/L-lact_DH-like_NADP"/>
</dbReference>
<dbReference type="RefSeq" id="WP_111356880.1">
    <property type="nucleotide sequence ID" value="NZ_NHSK01000075.1"/>
</dbReference>
<keyword evidence="2" id="KW-0560">Oxidoreductase</keyword>